<dbReference type="AlphaFoldDB" id="A0A423ES01"/>
<evidence type="ECO:0000313" key="1">
    <source>
        <dbReference type="EMBL" id="ROM34086.1"/>
    </source>
</evidence>
<gene>
    <name evidence="1" type="ORF">BK648_25415</name>
</gene>
<dbReference type="InterPro" id="IPR018655">
    <property type="entry name" value="DUF2086"/>
</dbReference>
<reference evidence="1 2" key="1">
    <citation type="submission" date="2016-10" db="EMBL/GenBank/DDBJ databases">
        <title>Comparative genome analysis of multiple Pseudomonas spp. focuses on biocontrol and plant growth promoting traits.</title>
        <authorList>
            <person name="Tao X.-Y."/>
            <person name="Taylor C.G."/>
        </authorList>
    </citation>
    <scope>NUCLEOTIDE SEQUENCE [LARGE SCALE GENOMIC DNA]</scope>
    <source>
        <strain evidence="1 2">29G9</strain>
    </source>
</reference>
<sequence>MTGAGMHRIDTLDWHSIREALDQEGFVVLPGFLTPPDWKREHHPALLNRLRHGFYAPLAQIANHWNLIAERPYAFPLQLCDGRREEPSQLLCLGEGEYLELGQDIADERGFPFQLVALLSAPGQDFTGGELVLVEQRPRMQSRPMVVPLRLGDIAITTTAQRPFKGSKGYYRVTMKRAISRVRSGERLGFFLNFHCAAERVHG</sequence>
<proteinExistence type="predicted"/>
<evidence type="ECO:0000313" key="2">
    <source>
        <dbReference type="Proteomes" id="UP000284656"/>
    </source>
</evidence>
<dbReference type="EMBL" id="MOAY01000081">
    <property type="protein sequence ID" value="ROM34086.1"/>
    <property type="molecule type" value="Genomic_DNA"/>
</dbReference>
<evidence type="ECO:0008006" key="3">
    <source>
        <dbReference type="Google" id="ProtNLM"/>
    </source>
</evidence>
<organism evidence="1 2">
    <name type="scientific">Pseudomonas poae</name>
    <dbReference type="NCBI Taxonomy" id="200451"/>
    <lineage>
        <taxon>Bacteria</taxon>
        <taxon>Pseudomonadati</taxon>
        <taxon>Pseudomonadota</taxon>
        <taxon>Gammaproteobacteria</taxon>
        <taxon>Pseudomonadales</taxon>
        <taxon>Pseudomonadaceae</taxon>
        <taxon>Pseudomonas</taxon>
    </lineage>
</organism>
<comment type="caution">
    <text evidence="1">The sequence shown here is derived from an EMBL/GenBank/DDBJ whole genome shotgun (WGS) entry which is preliminary data.</text>
</comment>
<dbReference type="Proteomes" id="UP000284656">
    <property type="component" value="Unassembled WGS sequence"/>
</dbReference>
<name>A0A423ES01_9PSED</name>
<protein>
    <recommendedName>
        <fullName evidence="3">Prolyl 4-hydroxylase</fullName>
    </recommendedName>
</protein>
<accession>A0A423ES01</accession>
<dbReference type="Pfam" id="PF09859">
    <property type="entry name" value="Oxygenase-NA"/>
    <property type="match status" value="1"/>
</dbReference>